<keyword evidence="5" id="KW-0067">ATP-binding</keyword>
<dbReference type="EMBL" id="MCFH01000021">
    <property type="protein sequence ID" value="ORX50311.1"/>
    <property type="molecule type" value="Genomic_DNA"/>
</dbReference>
<protein>
    <submittedName>
        <fullName evidence="8">p-loop containing nucleoside triphosphate hydrolase protein</fullName>
    </submittedName>
</protein>
<dbReference type="Gene3D" id="3.40.50.300">
    <property type="entry name" value="P-loop containing nucleotide triphosphate hydrolases"/>
    <property type="match status" value="1"/>
</dbReference>
<dbReference type="AlphaFoldDB" id="A0A1Y1V999"/>
<comment type="subcellular location">
    <subcellularLocation>
        <location evidence="1">Nucleus</location>
    </subcellularLocation>
</comment>
<dbReference type="InterPro" id="IPR004582">
    <property type="entry name" value="Checkpoint_prot_Rad17_Rad24"/>
</dbReference>
<name>A0A1Y1V999_9FUNG</name>
<dbReference type="Pfam" id="PF03215">
    <property type="entry name" value="Rad17"/>
    <property type="match status" value="1"/>
</dbReference>
<dbReference type="GO" id="GO:0003689">
    <property type="term" value="F:DNA clamp loader activity"/>
    <property type="evidence" value="ECO:0007669"/>
    <property type="project" value="TreeGrafter"/>
</dbReference>
<proteinExistence type="inferred from homology"/>
<keyword evidence="8" id="KW-0378">Hydrolase</keyword>
<dbReference type="OrthoDB" id="10265971at2759"/>
<keyword evidence="4" id="KW-0227">DNA damage</keyword>
<organism evidence="8 9">
    <name type="scientific">Piromyces finnis</name>
    <dbReference type="NCBI Taxonomy" id="1754191"/>
    <lineage>
        <taxon>Eukaryota</taxon>
        <taxon>Fungi</taxon>
        <taxon>Fungi incertae sedis</taxon>
        <taxon>Chytridiomycota</taxon>
        <taxon>Chytridiomycota incertae sedis</taxon>
        <taxon>Neocallimastigomycetes</taxon>
        <taxon>Neocallimastigales</taxon>
        <taxon>Neocallimastigaceae</taxon>
        <taxon>Piromyces</taxon>
    </lineage>
</organism>
<keyword evidence="3" id="KW-0547">Nucleotide-binding</keyword>
<sequence length="692" mass="80889">MNRKKSLFFDSCSFQNSSDKKNKTKNQKNDSFIDLTLSDDEDNSKELTLSNNLVSKKLTKKRKLNSKSSNSFTYESDDDELSDDIFSSLPLTQDLEFKNLNEKVLKRKNMKFSIDKEINIPKKKRKEYKLSNVQNSINWYFNNSQNKVNNNLTEKSTEEVESQLWIDKFIPHNSSELAVHKNKIEEVRRWLMFNIVNNRRKKPSLLILNGPSGSGKTATLKVLAEELDIEIVEWTNPINTLKISEIDENLNIKYDSMYKKNMNDYINTTITEKFKQFFMSANKYPSLQFEIGSKPNSTIVDNYSSQSDIFSSNSSSNNIRNYKYKVMLLEDVPLLSNLKTRKIFHSLIQSYFNSPYSAYSLVFIISEILSIDDDFLKKQEFSIKTYIPTSVLDSEICHIINFNPIAETFIAKALNNISTKALPTSKQLDNTILRAIGLHTNGDIRAAINTFQFLYLYDNPKLFLTNKDKFLILKEMKTIKDSKFRKKGAYSLLSNISSMNHHLSLFHIIGKILYNKRLSQFNNSNIAKIKYKNDAETFRYNFEFTVPEHLKEQERLRLEDEPDEIISQNQIDPSILLLFLEQNIHGFFEEIEELDDAFKYINIADQMQNKWRRNNKDFSLYSQYITMYGLLHSHTNPIPRSKRINKLYKPEEWSINKVIQNNNAQFNDILIQWSDTSNNNLSKAPIRIGNKK</sequence>
<evidence type="ECO:0000256" key="6">
    <source>
        <dbReference type="ARBA" id="ARBA00023242"/>
    </source>
</evidence>
<dbReference type="Proteomes" id="UP000193719">
    <property type="component" value="Unassembled WGS sequence"/>
</dbReference>
<keyword evidence="9" id="KW-1185">Reference proteome</keyword>
<dbReference type="STRING" id="1754191.A0A1Y1V999"/>
<gene>
    <name evidence="8" type="ORF">BCR36DRAFT_370339</name>
</gene>
<evidence type="ECO:0000256" key="7">
    <source>
        <dbReference type="ARBA" id="ARBA00023306"/>
    </source>
</evidence>
<dbReference type="GO" id="GO:0005524">
    <property type="term" value="F:ATP binding"/>
    <property type="evidence" value="ECO:0007669"/>
    <property type="project" value="UniProtKB-KW"/>
</dbReference>
<reference evidence="8 9" key="2">
    <citation type="submission" date="2016-08" db="EMBL/GenBank/DDBJ databases">
        <title>Pervasive Adenine N6-methylation of Active Genes in Fungi.</title>
        <authorList>
            <consortium name="DOE Joint Genome Institute"/>
            <person name="Mondo S.J."/>
            <person name="Dannebaum R.O."/>
            <person name="Kuo R.C."/>
            <person name="Labutti K."/>
            <person name="Haridas S."/>
            <person name="Kuo A."/>
            <person name="Salamov A."/>
            <person name="Ahrendt S.R."/>
            <person name="Lipzen A."/>
            <person name="Sullivan W."/>
            <person name="Andreopoulos W.B."/>
            <person name="Clum A."/>
            <person name="Lindquist E."/>
            <person name="Daum C."/>
            <person name="Ramamoorthy G.K."/>
            <person name="Gryganskyi A."/>
            <person name="Culley D."/>
            <person name="Magnuson J.K."/>
            <person name="James T.Y."/>
            <person name="O'Malley M.A."/>
            <person name="Stajich J.E."/>
            <person name="Spatafora J.W."/>
            <person name="Visel A."/>
            <person name="Grigoriev I.V."/>
        </authorList>
    </citation>
    <scope>NUCLEOTIDE SEQUENCE [LARGE SCALE GENOMIC DNA]</scope>
    <source>
        <strain evidence="9">finn</strain>
    </source>
</reference>
<dbReference type="GO" id="GO:0033314">
    <property type="term" value="P:mitotic DNA replication checkpoint signaling"/>
    <property type="evidence" value="ECO:0007669"/>
    <property type="project" value="TreeGrafter"/>
</dbReference>
<keyword evidence="6" id="KW-0539">Nucleus</keyword>
<evidence type="ECO:0000256" key="3">
    <source>
        <dbReference type="ARBA" id="ARBA00022741"/>
    </source>
</evidence>
<dbReference type="PANTHER" id="PTHR12172">
    <property type="entry name" value="CELL CYCLE CHECKPOINT PROTEIN RAD17"/>
    <property type="match status" value="1"/>
</dbReference>
<comment type="caution">
    <text evidence="8">The sequence shown here is derived from an EMBL/GenBank/DDBJ whole genome shotgun (WGS) entry which is preliminary data.</text>
</comment>
<dbReference type="InterPro" id="IPR027417">
    <property type="entry name" value="P-loop_NTPase"/>
</dbReference>
<dbReference type="GO" id="GO:0005634">
    <property type="term" value="C:nucleus"/>
    <property type="evidence" value="ECO:0007669"/>
    <property type="project" value="UniProtKB-SubCell"/>
</dbReference>
<keyword evidence="7" id="KW-0131">Cell cycle</keyword>
<accession>A0A1Y1V999</accession>
<dbReference type="SUPFAM" id="SSF52540">
    <property type="entry name" value="P-loop containing nucleoside triphosphate hydrolases"/>
    <property type="match status" value="1"/>
</dbReference>
<evidence type="ECO:0000313" key="9">
    <source>
        <dbReference type="Proteomes" id="UP000193719"/>
    </source>
</evidence>
<evidence type="ECO:0000256" key="2">
    <source>
        <dbReference type="ARBA" id="ARBA00006168"/>
    </source>
</evidence>
<dbReference type="GO" id="GO:0016787">
    <property type="term" value="F:hydrolase activity"/>
    <property type="evidence" value="ECO:0007669"/>
    <property type="project" value="UniProtKB-KW"/>
</dbReference>
<dbReference type="GO" id="GO:0003682">
    <property type="term" value="F:chromatin binding"/>
    <property type="evidence" value="ECO:0007669"/>
    <property type="project" value="TreeGrafter"/>
</dbReference>
<evidence type="ECO:0000256" key="5">
    <source>
        <dbReference type="ARBA" id="ARBA00022840"/>
    </source>
</evidence>
<comment type="similarity">
    <text evidence="2">Belongs to the rad17/RAD24 family.</text>
</comment>
<evidence type="ECO:0000313" key="8">
    <source>
        <dbReference type="EMBL" id="ORX50311.1"/>
    </source>
</evidence>
<reference evidence="8 9" key="1">
    <citation type="submission" date="2016-08" db="EMBL/GenBank/DDBJ databases">
        <title>Genomes of anaerobic fungi encode conserved fungal cellulosomes for biomass hydrolysis.</title>
        <authorList>
            <consortium name="DOE Joint Genome Institute"/>
            <person name="Haitjema C.H."/>
            <person name="Gilmore S.P."/>
            <person name="Henske J.K."/>
            <person name="Solomon K.V."/>
            <person name="De Groot R."/>
            <person name="Kuo A."/>
            <person name="Mondo S.J."/>
            <person name="Salamov A.A."/>
            <person name="Labutti K."/>
            <person name="Zhao Z."/>
            <person name="Chiniquy J."/>
            <person name="Barry K."/>
            <person name="Brewer H.M."/>
            <person name="Purvine S.O."/>
            <person name="Wright A.T."/>
            <person name="Boxma B."/>
            <person name="Van Alen T."/>
            <person name="Hackstein J.H."/>
            <person name="Baker S.E."/>
            <person name="Grigoriev I.V."/>
            <person name="O'Malley M.A."/>
        </authorList>
    </citation>
    <scope>NUCLEOTIDE SEQUENCE [LARGE SCALE GENOMIC DNA]</scope>
    <source>
        <strain evidence="9">finn</strain>
    </source>
</reference>
<evidence type="ECO:0000256" key="4">
    <source>
        <dbReference type="ARBA" id="ARBA00022763"/>
    </source>
</evidence>
<dbReference type="GO" id="GO:0006281">
    <property type="term" value="P:DNA repair"/>
    <property type="evidence" value="ECO:0007669"/>
    <property type="project" value="InterPro"/>
</dbReference>
<dbReference type="GO" id="GO:0000077">
    <property type="term" value="P:DNA damage checkpoint signaling"/>
    <property type="evidence" value="ECO:0007669"/>
    <property type="project" value="TreeGrafter"/>
</dbReference>
<evidence type="ECO:0000256" key="1">
    <source>
        <dbReference type="ARBA" id="ARBA00004123"/>
    </source>
</evidence>
<dbReference type="PANTHER" id="PTHR12172:SF0">
    <property type="entry name" value="CELL CYCLE CHECKPOINT PROTEIN RAD17"/>
    <property type="match status" value="1"/>
</dbReference>